<sequence>MPKTEERLDPAVLKLAGILVLGALAPLLDSTIVSIAIHTLGHDLNASTATVQWVSTAYLLALAMVVPVSGWAAERFGARQVWLGALTLFLAGSLLCALARDIESLIAFRVVQGVGGGLMLPVLQTLVIRAAGRERLGRLMGVVSIPAVVGPILGPVLGGLIVAHLSWHWIFYVNLPICLLAIVLALRGVPRDEGTRAARLDLTGLALVSPGLAALIYGLAQVGDQGGFGHARVLVPMTAGALLVAAFVVRALRVAHPLVDLRLFRVRSFGVASALTFTGGLTLFGGMFLLPLYYQQVRHEGVIDAGLLLVPQGVGALLARTTGSLSDRVGPRPVAVTGLLLTALGTLPFAAGADNGYLLGAALLVRGFGMSAANLALLVGAFRDLAPADVPHASSATRILQQLGGSFGTAVLAVLLQYGGGTDTAFAHTFAWTTAFTVVAAAVGICLPVRVALAQPAS</sequence>
<dbReference type="SUPFAM" id="SSF103473">
    <property type="entry name" value="MFS general substrate transporter"/>
    <property type="match status" value="1"/>
</dbReference>
<feature type="transmembrane region" description="Helical" evidence="9">
    <location>
        <begin position="81"/>
        <end position="100"/>
    </location>
</feature>
<reference evidence="11" key="1">
    <citation type="submission" date="2022-03" db="EMBL/GenBank/DDBJ databases">
        <title>Streptomyces 7R015 and 7R016 isolated from Barleria lupulina in Thailand.</title>
        <authorList>
            <person name="Kanchanasin P."/>
            <person name="Phongsopitanun W."/>
            <person name="Tanasupawat S."/>
        </authorList>
    </citation>
    <scope>NUCLEOTIDE SEQUENCE</scope>
    <source>
        <strain evidence="11">7R015</strain>
    </source>
</reference>
<feature type="transmembrane region" description="Helical" evidence="9">
    <location>
        <begin position="231"/>
        <end position="249"/>
    </location>
</feature>
<dbReference type="Gene3D" id="1.20.1250.20">
    <property type="entry name" value="MFS general substrate transporter like domains"/>
    <property type="match status" value="1"/>
</dbReference>
<feature type="transmembrane region" description="Helical" evidence="9">
    <location>
        <begin position="399"/>
        <end position="418"/>
    </location>
</feature>
<evidence type="ECO:0000256" key="5">
    <source>
        <dbReference type="ARBA" id="ARBA00022692"/>
    </source>
</evidence>
<comment type="similarity">
    <text evidence="2">Belongs to the major facilitator superfamily. EmrB family.</text>
</comment>
<feature type="domain" description="Major facilitator superfamily (MFS) profile" evidence="10">
    <location>
        <begin position="15"/>
        <end position="452"/>
    </location>
</feature>
<dbReference type="InterPro" id="IPR011701">
    <property type="entry name" value="MFS"/>
</dbReference>
<feature type="transmembrane region" description="Helical" evidence="9">
    <location>
        <begin position="269"/>
        <end position="290"/>
    </location>
</feature>
<evidence type="ECO:0000256" key="2">
    <source>
        <dbReference type="ARBA" id="ARBA00008537"/>
    </source>
</evidence>
<proteinExistence type="inferred from homology"/>
<keyword evidence="4" id="KW-1003">Cell membrane</keyword>
<dbReference type="PANTHER" id="PTHR42718">
    <property type="entry name" value="MAJOR FACILITATOR SUPERFAMILY MULTIDRUG TRANSPORTER MFSC"/>
    <property type="match status" value="1"/>
</dbReference>
<feature type="transmembrane region" description="Helical" evidence="9">
    <location>
        <begin position="430"/>
        <end position="453"/>
    </location>
</feature>
<evidence type="ECO:0000256" key="9">
    <source>
        <dbReference type="SAM" id="Phobius"/>
    </source>
</evidence>
<evidence type="ECO:0000256" key="1">
    <source>
        <dbReference type="ARBA" id="ARBA00004651"/>
    </source>
</evidence>
<evidence type="ECO:0000256" key="3">
    <source>
        <dbReference type="ARBA" id="ARBA00022448"/>
    </source>
</evidence>
<evidence type="ECO:0000256" key="4">
    <source>
        <dbReference type="ARBA" id="ARBA00022475"/>
    </source>
</evidence>
<feature type="transmembrane region" description="Helical" evidence="9">
    <location>
        <begin position="357"/>
        <end position="379"/>
    </location>
</feature>
<dbReference type="PANTHER" id="PTHR42718:SF9">
    <property type="entry name" value="MAJOR FACILITATOR SUPERFAMILY MULTIDRUG TRANSPORTER MFSC"/>
    <property type="match status" value="1"/>
</dbReference>
<keyword evidence="7 9" id="KW-0472">Membrane</keyword>
<feature type="transmembrane region" description="Helical" evidence="9">
    <location>
        <begin position="12"/>
        <end position="37"/>
    </location>
</feature>
<keyword evidence="5 9" id="KW-0812">Transmembrane</keyword>
<dbReference type="InterPro" id="IPR020846">
    <property type="entry name" value="MFS_dom"/>
</dbReference>
<dbReference type="Pfam" id="PF07690">
    <property type="entry name" value="MFS_1"/>
    <property type="match status" value="2"/>
</dbReference>
<gene>
    <name evidence="11" type="ORF">MQP27_18760</name>
</gene>
<dbReference type="InterPro" id="IPR004638">
    <property type="entry name" value="EmrB-like"/>
</dbReference>
<keyword evidence="8" id="KW-0046">Antibiotic resistance</keyword>
<dbReference type="EMBL" id="JALDAY010000005">
    <property type="protein sequence ID" value="MCI3273154.1"/>
    <property type="molecule type" value="Genomic_DNA"/>
</dbReference>
<feature type="transmembrane region" description="Helical" evidence="9">
    <location>
        <begin position="139"/>
        <end position="163"/>
    </location>
</feature>
<keyword evidence="6 9" id="KW-1133">Transmembrane helix</keyword>
<dbReference type="NCBIfam" id="TIGR00711">
    <property type="entry name" value="efflux_EmrB"/>
    <property type="match status" value="1"/>
</dbReference>
<dbReference type="InterPro" id="IPR036259">
    <property type="entry name" value="MFS_trans_sf"/>
</dbReference>
<evidence type="ECO:0000256" key="7">
    <source>
        <dbReference type="ARBA" id="ARBA00023136"/>
    </source>
</evidence>
<keyword evidence="12" id="KW-1185">Reference proteome</keyword>
<dbReference type="CDD" id="cd17503">
    <property type="entry name" value="MFS_LmrB_MDR_like"/>
    <property type="match status" value="1"/>
</dbReference>
<evidence type="ECO:0000313" key="12">
    <source>
        <dbReference type="Proteomes" id="UP001165269"/>
    </source>
</evidence>
<comment type="subcellular location">
    <subcellularLocation>
        <location evidence="1">Cell membrane</location>
        <topology evidence="1">Multi-pass membrane protein</topology>
    </subcellularLocation>
</comment>
<feature type="transmembrane region" description="Helical" evidence="9">
    <location>
        <begin position="49"/>
        <end position="69"/>
    </location>
</feature>
<feature type="transmembrane region" description="Helical" evidence="9">
    <location>
        <begin position="106"/>
        <end position="127"/>
    </location>
</feature>
<evidence type="ECO:0000256" key="6">
    <source>
        <dbReference type="ARBA" id="ARBA00022989"/>
    </source>
</evidence>
<dbReference type="Proteomes" id="UP001165269">
    <property type="component" value="Unassembled WGS sequence"/>
</dbReference>
<dbReference type="RefSeq" id="WP_242766335.1">
    <property type="nucleotide sequence ID" value="NZ_JALDAY010000005.1"/>
</dbReference>
<accession>A0ABS9Y7G9</accession>
<protein>
    <submittedName>
        <fullName evidence="11">DHA2 family efflux MFS transporter permease subunit</fullName>
    </submittedName>
</protein>
<feature type="transmembrane region" description="Helical" evidence="9">
    <location>
        <begin position="169"/>
        <end position="188"/>
    </location>
</feature>
<evidence type="ECO:0000313" key="11">
    <source>
        <dbReference type="EMBL" id="MCI3273154.1"/>
    </source>
</evidence>
<organism evidence="11 12">
    <name type="scientific">Streptomyces cylindrosporus</name>
    <dbReference type="NCBI Taxonomy" id="2927583"/>
    <lineage>
        <taxon>Bacteria</taxon>
        <taxon>Bacillati</taxon>
        <taxon>Actinomycetota</taxon>
        <taxon>Actinomycetes</taxon>
        <taxon>Kitasatosporales</taxon>
        <taxon>Streptomycetaceae</taxon>
        <taxon>Streptomyces</taxon>
    </lineage>
</organism>
<feature type="transmembrane region" description="Helical" evidence="9">
    <location>
        <begin position="200"/>
        <end position="219"/>
    </location>
</feature>
<comment type="caution">
    <text evidence="11">The sequence shown here is derived from an EMBL/GenBank/DDBJ whole genome shotgun (WGS) entry which is preliminary data.</text>
</comment>
<evidence type="ECO:0000259" key="10">
    <source>
        <dbReference type="PROSITE" id="PS50850"/>
    </source>
</evidence>
<dbReference type="Gene3D" id="1.20.1720.10">
    <property type="entry name" value="Multidrug resistance protein D"/>
    <property type="match status" value="1"/>
</dbReference>
<keyword evidence="3" id="KW-0813">Transport</keyword>
<evidence type="ECO:0000256" key="8">
    <source>
        <dbReference type="ARBA" id="ARBA00023251"/>
    </source>
</evidence>
<dbReference type="PROSITE" id="PS50850">
    <property type="entry name" value="MFS"/>
    <property type="match status" value="1"/>
</dbReference>
<name>A0ABS9Y7G9_9ACTN</name>